<dbReference type="InterPro" id="IPR036249">
    <property type="entry name" value="Thioredoxin-like_sf"/>
</dbReference>
<sequence length="303" mass="34398">MRQLAPTTPLLLLLPPSLPVPSVPPPTHLPSLRLRFRAHPCPWAHRALILLALAGVESSVRLEVVTPGLDGAWMSGDGSRLRDVYKRRKGGYEGRATVPMLWDEEREEVVCNESWEIVKFLSSIGGLDLWGEETREEIERWNGIVYPNVNNGVYRCGFAQSQEAYDSAVNDLFSTLDMLEAHLSTSRYLCGDSLTLADICLFTTLIRFDLVYHGLFKCSKKKLIEYPNLYAYTRDVYQIPKVAETCNFEAIMDGYYRILFPLNPGSIRPIMPSACQHEHLLQPHNRELLPSRSSREAQQLHAI</sequence>
<dbReference type="Gene3D" id="3.40.30.10">
    <property type="entry name" value="Glutaredoxin"/>
    <property type="match status" value="1"/>
</dbReference>
<dbReference type="InterPro" id="IPR040079">
    <property type="entry name" value="Glutathione_S-Trfase"/>
</dbReference>
<dbReference type="CDD" id="cd03190">
    <property type="entry name" value="GST_C_Omega_like"/>
    <property type="match status" value="1"/>
</dbReference>
<dbReference type="GO" id="GO:0004364">
    <property type="term" value="F:glutathione transferase activity"/>
    <property type="evidence" value="ECO:0007669"/>
    <property type="project" value="InterPro"/>
</dbReference>
<evidence type="ECO:0000313" key="2">
    <source>
        <dbReference type="EMBL" id="ONK63913.1"/>
    </source>
</evidence>
<keyword evidence="3" id="KW-1185">Reference proteome</keyword>
<dbReference type="PANTHER" id="PTHR32419:SF31">
    <property type="entry name" value="OS02G0814800 PROTEIN"/>
    <property type="match status" value="1"/>
</dbReference>
<evidence type="ECO:0000259" key="1">
    <source>
        <dbReference type="PROSITE" id="PS50405"/>
    </source>
</evidence>
<dbReference type="SFLD" id="SFLDG01148">
    <property type="entry name" value="Xi_(cytGST)"/>
    <property type="match status" value="1"/>
</dbReference>
<dbReference type="Proteomes" id="UP000243459">
    <property type="component" value="Chromosome 7"/>
</dbReference>
<dbReference type="SUPFAM" id="SSF47616">
    <property type="entry name" value="GST C-terminal domain-like"/>
    <property type="match status" value="1"/>
</dbReference>
<dbReference type="AlphaFoldDB" id="A0A5P1EDS4"/>
<gene>
    <name evidence="2" type="ORF">A4U43_C07F20210</name>
</gene>
<dbReference type="GO" id="GO:0005737">
    <property type="term" value="C:cytoplasm"/>
    <property type="evidence" value="ECO:0007669"/>
    <property type="project" value="TreeGrafter"/>
</dbReference>
<dbReference type="Gene3D" id="1.20.1050.10">
    <property type="match status" value="1"/>
</dbReference>
<dbReference type="InterPro" id="IPR016639">
    <property type="entry name" value="GST_Omega/GSH"/>
</dbReference>
<accession>A0A5P1EDS4</accession>
<organism evidence="2 3">
    <name type="scientific">Asparagus officinalis</name>
    <name type="common">Garden asparagus</name>
    <dbReference type="NCBI Taxonomy" id="4686"/>
    <lineage>
        <taxon>Eukaryota</taxon>
        <taxon>Viridiplantae</taxon>
        <taxon>Streptophyta</taxon>
        <taxon>Embryophyta</taxon>
        <taxon>Tracheophyta</taxon>
        <taxon>Spermatophyta</taxon>
        <taxon>Magnoliopsida</taxon>
        <taxon>Liliopsida</taxon>
        <taxon>Asparagales</taxon>
        <taxon>Asparagaceae</taxon>
        <taxon>Asparagoideae</taxon>
        <taxon>Asparagus</taxon>
    </lineage>
</organism>
<dbReference type="Pfam" id="PF13409">
    <property type="entry name" value="GST_N_2"/>
    <property type="match status" value="1"/>
</dbReference>
<proteinExistence type="predicted"/>
<protein>
    <recommendedName>
        <fullName evidence="1">GST C-terminal domain-containing protein</fullName>
    </recommendedName>
</protein>
<dbReference type="InterPro" id="IPR010987">
    <property type="entry name" value="Glutathione-S-Trfase_C-like"/>
</dbReference>
<evidence type="ECO:0000313" key="3">
    <source>
        <dbReference type="Proteomes" id="UP000243459"/>
    </source>
</evidence>
<dbReference type="InterPro" id="IPR036282">
    <property type="entry name" value="Glutathione-S-Trfase_C_sf"/>
</dbReference>
<dbReference type="Gramene" id="ONK63913">
    <property type="protein sequence ID" value="ONK63913"/>
    <property type="gene ID" value="A4U43_C07F20210"/>
</dbReference>
<dbReference type="Pfam" id="PF13410">
    <property type="entry name" value="GST_C_2"/>
    <property type="match status" value="1"/>
</dbReference>
<dbReference type="InterPro" id="IPR004045">
    <property type="entry name" value="Glutathione_S-Trfase_N"/>
</dbReference>
<dbReference type="FunFam" id="1.20.1050.10:FF:000045">
    <property type="entry name" value="Glutathione S-transferase family protein"/>
    <property type="match status" value="1"/>
</dbReference>
<name>A0A5P1EDS4_ASPOF</name>
<dbReference type="InterPro" id="IPR047047">
    <property type="entry name" value="GST_Omega-like_C"/>
</dbReference>
<dbReference type="PANTHER" id="PTHR32419">
    <property type="entry name" value="GLUTATHIONYL-HYDROQUINONE REDUCTASE"/>
    <property type="match status" value="1"/>
</dbReference>
<reference evidence="3" key="1">
    <citation type="journal article" date="2017" name="Nat. Commun.">
        <title>The asparagus genome sheds light on the origin and evolution of a young Y chromosome.</title>
        <authorList>
            <person name="Harkess A."/>
            <person name="Zhou J."/>
            <person name="Xu C."/>
            <person name="Bowers J.E."/>
            <person name="Van der Hulst R."/>
            <person name="Ayyampalayam S."/>
            <person name="Mercati F."/>
            <person name="Riccardi P."/>
            <person name="McKain M.R."/>
            <person name="Kakrana A."/>
            <person name="Tang H."/>
            <person name="Ray J."/>
            <person name="Groenendijk J."/>
            <person name="Arikit S."/>
            <person name="Mathioni S.M."/>
            <person name="Nakano M."/>
            <person name="Shan H."/>
            <person name="Telgmann-Rauber A."/>
            <person name="Kanno A."/>
            <person name="Yue Z."/>
            <person name="Chen H."/>
            <person name="Li W."/>
            <person name="Chen Y."/>
            <person name="Xu X."/>
            <person name="Zhang Y."/>
            <person name="Luo S."/>
            <person name="Chen H."/>
            <person name="Gao J."/>
            <person name="Mao Z."/>
            <person name="Pires J.C."/>
            <person name="Luo M."/>
            <person name="Kudrna D."/>
            <person name="Wing R.A."/>
            <person name="Meyers B.C."/>
            <person name="Yi K."/>
            <person name="Kong H."/>
            <person name="Lavrijsen P."/>
            <person name="Sunseri F."/>
            <person name="Falavigna A."/>
            <person name="Ye Y."/>
            <person name="Leebens-Mack J.H."/>
            <person name="Chen G."/>
        </authorList>
    </citation>
    <scope>NUCLEOTIDE SEQUENCE [LARGE SCALE GENOMIC DNA]</scope>
    <source>
        <strain evidence="3">cv. DH0086</strain>
    </source>
</reference>
<dbReference type="EMBL" id="CM007387">
    <property type="protein sequence ID" value="ONK63913.1"/>
    <property type="molecule type" value="Genomic_DNA"/>
</dbReference>
<dbReference type="SFLD" id="SFLDG01206">
    <property type="entry name" value="Xi.1"/>
    <property type="match status" value="1"/>
</dbReference>
<feature type="domain" description="GST C-terminal" evidence="1">
    <location>
        <begin position="131"/>
        <end position="273"/>
    </location>
</feature>
<dbReference type="OMA" id="SACQHEH"/>
<dbReference type="PROSITE" id="PS50405">
    <property type="entry name" value="GST_CTER"/>
    <property type="match status" value="1"/>
</dbReference>
<dbReference type="SUPFAM" id="SSF52833">
    <property type="entry name" value="Thioredoxin-like"/>
    <property type="match status" value="1"/>
</dbReference>
<dbReference type="SFLD" id="SFLDS00019">
    <property type="entry name" value="Glutathione_Transferase_(cytos"/>
    <property type="match status" value="1"/>
</dbReference>